<name>A0ABN0X1K1_9ACTN</name>
<dbReference type="Pfam" id="PF19054">
    <property type="entry name" value="DUF5753"/>
    <property type="match status" value="1"/>
</dbReference>
<dbReference type="RefSeq" id="WP_252809838.1">
    <property type="nucleotide sequence ID" value="NZ_BAAABM010000045.1"/>
</dbReference>
<dbReference type="CDD" id="cd00093">
    <property type="entry name" value="HTH_XRE"/>
    <property type="match status" value="1"/>
</dbReference>
<dbReference type="EMBL" id="BAAABM010000045">
    <property type="protein sequence ID" value="GAA0352107.1"/>
    <property type="molecule type" value="Genomic_DNA"/>
</dbReference>
<gene>
    <name evidence="2" type="ORF">GCM10010151_47150</name>
</gene>
<dbReference type="InterPro" id="IPR001387">
    <property type="entry name" value="Cro/C1-type_HTH"/>
</dbReference>
<reference evidence="2 3" key="1">
    <citation type="journal article" date="2019" name="Int. J. Syst. Evol. Microbiol.">
        <title>The Global Catalogue of Microorganisms (GCM) 10K type strain sequencing project: providing services to taxonomists for standard genome sequencing and annotation.</title>
        <authorList>
            <consortium name="The Broad Institute Genomics Platform"/>
            <consortium name="The Broad Institute Genome Sequencing Center for Infectious Disease"/>
            <person name="Wu L."/>
            <person name="Ma J."/>
        </authorList>
    </citation>
    <scope>NUCLEOTIDE SEQUENCE [LARGE SCALE GENOMIC DNA]</scope>
    <source>
        <strain evidence="2 3">JCM 3146</strain>
    </source>
</reference>
<feature type="domain" description="HTH cro/C1-type" evidence="1">
    <location>
        <begin position="19"/>
        <end position="74"/>
    </location>
</feature>
<evidence type="ECO:0000313" key="2">
    <source>
        <dbReference type="EMBL" id="GAA0352107.1"/>
    </source>
</evidence>
<sequence>MANAGASGPTALRILLGSELRRLRDKAGVASVEAARAIGGSESKISRMELGRSGFKEADVAILLSLYGITDEEERDQLLTLARRANQPGWWHSYGDILPSWFQSYIGLEQAAGRIRTYEPHFVPGLLQTEDYAAAVISLGDFPPEEVERRVALRATRQRRFRDGALRLWAVIDEMALRRPVGGPEVLRGQLEYLMSVAKQPGLTLQVTPFEAGALHAAPGGFTILRFADPQLPDVVYVEQLGNALYLDKREDVDRYTLAMDRISVVSATPDESIDLIGTILEGL</sequence>
<dbReference type="SUPFAM" id="SSF47413">
    <property type="entry name" value="lambda repressor-like DNA-binding domains"/>
    <property type="match status" value="1"/>
</dbReference>
<keyword evidence="3" id="KW-1185">Reference proteome</keyword>
<protein>
    <submittedName>
        <fullName evidence="2">Helix-turn-helix transcriptional regulator</fullName>
    </submittedName>
</protein>
<dbReference type="SMART" id="SM00530">
    <property type="entry name" value="HTH_XRE"/>
    <property type="match status" value="1"/>
</dbReference>
<dbReference type="InterPro" id="IPR010982">
    <property type="entry name" value="Lambda_DNA-bd_dom_sf"/>
</dbReference>
<evidence type="ECO:0000259" key="1">
    <source>
        <dbReference type="SMART" id="SM00530"/>
    </source>
</evidence>
<dbReference type="Proteomes" id="UP001501822">
    <property type="component" value="Unassembled WGS sequence"/>
</dbReference>
<evidence type="ECO:0000313" key="3">
    <source>
        <dbReference type="Proteomes" id="UP001501822"/>
    </source>
</evidence>
<organism evidence="2 3">
    <name type="scientific">Actinoallomurus spadix</name>
    <dbReference type="NCBI Taxonomy" id="79912"/>
    <lineage>
        <taxon>Bacteria</taxon>
        <taxon>Bacillati</taxon>
        <taxon>Actinomycetota</taxon>
        <taxon>Actinomycetes</taxon>
        <taxon>Streptosporangiales</taxon>
        <taxon>Thermomonosporaceae</taxon>
        <taxon>Actinoallomurus</taxon>
    </lineage>
</organism>
<dbReference type="InterPro" id="IPR043917">
    <property type="entry name" value="DUF5753"/>
</dbReference>
<accession>A0ABN0X1K1</accession>
<dbReference type="Pfam" id="PF13560">
    <property type="entry name" value="HTH_31"/>
    <property type="match status" value="1"/>
</dbReference>
<proteinExistence type="predicted"/>
<comment type="caution">
    <text evidence="2">The sequence shown here is derived from an EMBL/GenBank/DDBJ whole genome shotgun (WGS) entry which is preliminary data.</text>
</comment>